<dbReference type="AlphaFoldDB" id="R9PP31"/>
<dbReference type="GeneID" id="24112711"/>
<dbReference type="Proteomes" id="UP000014071">
    <property type="component" value="Unassembled WGS sequence"/>
</dbReference>
<proteinExistence type="predicted"/>
<protein>
    <submittedName>
        <fullName evidence="2">Uncharacterized protein</fullName>
    </submittedName>
</protein>
<dbReference type="OrthoDB" id="10493191at2759"/>
<name>R9PP31_PSEHS</name>
<accession>R9PP31</accession>
<keyword evidence="3" id="KW-1185">Reference proteome</keyword>
<feature type="compositionally biased region" description="Basic and acidic residues" evidence="1">
    <location>
        <begin position="11"/>
        <end position="22"/>
    </location>
</feature>
<gene>
    <name evidence="2" type="ORF">PHSY_007448</name>
</gene>
<feature type="region of interest" description="Disordered" evidence="1">
    <location>
        <begin position="1"/>
        <end position="37"/>
    </location>
</feature>
<sequence length="269" mass="30997">MLSRHKSMYAKRTDGSRDDKEYVPAGRGNLRRGKDQARKPRIGGWTLSDSRGGMIWCSWWACVGCSSRVACRSSKLHRGPIRKIPDRTIPCLCLSLFRLKLISNVAKIERGQGQEERAYTTRAARWNDNPFVHFWKKVQHEPQNFPQKFSENFTSEQRRCVAAALINSLRYRAVRCCWSTRNSCRSDPRRAAWCTHPPYSHHRVYRQFGLHLLKYRVTYLVSCFVVHYHSLFRSLTTPFTHSGSCLNINGSSTRVSLTSGDSVAVAFIH</sequence>
<evidence type="ECO:0000256" key="1">
    <source>
        <dbReference type="SAM" id="MobiDB-lite"/>
    </source>
</evidence>
<dbReference type="RefSeq" id="XP_012193432.1">
    <property type="nucleotide sequence ID" value="XM_012338042.1"/>
</dbReference>
<dbReference type="EMBL" id="DF238833">
    <property type="protein sequence ID" value="GAC99845.1"/>
    <property type="molecule type" value="Genomic_DNA"/>
</dbReference>
<dbReference type="HOGENOM" id="CLU_1034878_0_0_1"/>
<reference evidence="3" key="1">
    <citation type="journal article" date="2013" name="Genome Announc.">
        <title>Draft genome sequence of the basidiomycetous yeast-like fungus Pseudozyma hubeiensis SY62, which produces an abundant amount of the biosurfactant mannosylerythritol lipids.</title>
        <authorList>
            <person name="Konishi M."/>
            <person name="Hatada Y."/>
            <person name="Horiuchi J."/>
        </authorList>
    </citation>
    <scope>NUCLEOTIDE SEQUENCE [LARGE SCALE GENOMIC DNA]</scope>
    <source>
        <strain evidence="3">SY62</strain>
    </source>
</reference>
<organism evidence="2 3">
    <name type="scientific">Pseudozyma hubeiensis (strain SY62)</name>
    <name type="common">Yeast</name>
    <dbReference type="NCBI Taxonomy" id="1305764"/>
    <lineage>
        <taxon>Eukaryota</taxon>
        <taxon>Fungi</taxon>
        <taxon>Dikarya</taxon>
        <taxon>Basidiomycota</taxon>
        <taxon>Ustilaginomycotina</taxon>
        <taxon>Ustilaginomycetes</taxon>
        <taxon>Ustilaginales</taxon>
        <taxon>Ustilaginaceae</taxon>
        <taxon>Pseudozyma</taxon>
    </lineage>
</organism>
<evidence type="ECO:0000313" key="3">
    <source>
        <dbReference type="Proteomes" id="UP000014071"/>
    </source>
</evidence>
<evidence type="ECO:0000313" key="2">
    <source>
        <dbReference type="EMBL" id="GAC99845.1"/>
    </source>
</evidence>